<dbReference type="AlphaFoldDB" id="A0A2P5CTK5"/>
<evidence type="ECO:0000256" key="8">
    <source>
        <dbReference type="SAM" id="MobiDB-lite"/>
    </source>
</evidence>
<evidence type="ECO:0000256" key="2">
    <source>
        <dbReference type="ARBA" id="ARBA00010992"/>
    </source>
</evidence>
<dbReference type="Pfam" id="PF00083">
    <property type="entry name" value="Sugar_tr"/>
    <property type="match status" value="1"/>
</dbReference>
<dbReference type="GO" id="GO:0016020">
    <property type="term" value="C:membrane"/>
    <property type="evidence" value="ECO:0007669"/>
    <property type="project" value="UniProtKB-SubCell"/>
</dbReference>
<evidence type="ECO:0000256" key="6">
    <source>
        <dbReference type="ARBA" id="ARBA00022989"/>
    </source>
</evidence>
<name>A0A2P5CTK5_PARAD</name>
<organism evidence="11 12">
    <name type="scientific">Parasponia andersonii</name>
    <name type="common">Sponia andersonii</name>
    <dbReference type="NCBI Taxonomy" id="3476"/>
    <lineage>
        <taxon>Eukaryota</taxon>
        <taxon>Viridiplantae</taxon>
        <taxon>Streptophyta</taxon>
        <taxon>Embryophyta</taxon>
        <taxon>Tracheophyta</taxon>
        <taxon>Spermatophyta</taxon>
        <taxon>Magnoliopsida</taxon>
        <taxon>eudicotyledons</taxon>
        <taxon>Gunneridae</taxon>
        <taxon>Pentapetalae</taxon>
        <taxon>rosids</taxon>
        <taxon>fabids</taxon>
        <taxon>Rosales</taxon>
        <taxon>Cannabaceae</taxon>
        <taxon>Parasponia</taxon>
    </lineage>
</organism>
<feature type="transmembrane region" description="Helical" evidence="9">
    <location>
        <begin position="138"/>
        <end position="159"/>
    </location>
</feature>
<dbReference type="GO" id="GO:0022857">
    <property type="term" value="F:transmembrane transporter activity"/>
    <property type="evidence" value="ECO:0007669"/>
    <property type="project" value="InterPro"/>
</dbReference>
<keyword evidence="7 9" id="KW-0472">Membrane</keyword>
<feature type="transmembrane region" description="Helical" evidence="9">
    <location>
        <begin position="171"/>
        <end position="190"/>
    </location>
</feature>
<evidence type="ECO:0000256" key="3">
    <source>
        <dbReference type="ARBA" id="ARBA00022448"/>
    </source>
</evidence>
<evidence type="ECO:0000256" key="7">
    <source>
        <dbReference type="ARBA" id="ARBA00023136"/>
    </source>
</evidence>
<dbReference type="OrthoDB" id="1929005at2759"/>
<dbReference type="InterPro" id="IPR005829">
    <property type="entry name" value="Sugar_transporter_CS"/>
</dbReference>
<evidence type="ECO:0000259" key="10">
    <source>
        <dbReference type="PROSITE" id="PS50850"/>
    </source>
</evidence>
<feature type="domain" description="Major facilitator superfamily (MFS) profile" evidence="10">
    <location>
        <begin position="48"/>
        <end position="258"/>
    </location>
</feature>
<dbReference type="STRING" id="3476.A0A2P5CTK5"/>
<evidence type="ECO:0000256" key="5">
    <source>
        <dbReference type="ARBA" id="ARBA00022692"/>
    </source>
</evidence>
<dbReference type="PANTHER" id="PTHR48021">
    <property type="match status" value="1"/>
</dbReference>
<dbReference type="Proteomes" id="UP000237105">
    <property type="component" value="Unassembled WGS sequence"/>
</dbReference>
<dbReference type="PANTHER" id="PTHR48021:SF15">
    <property type="entry name" value="SUGAR TRANSPORTER ERD6-LIKE 15 ISOFORM X1"/>
    <property type="match status" value="1"/>
</dbReference>
<feature type="transmembrane region" description="Helical" evidence="9">
    <location>
        <begin position="113"/>
        <end position="132"/>
    </location>
</feature>
<feature type="compositionally biased region" description="Basic and acidic residues" evidence="8">
    <location>
        <begin position="1"/>
        <end position="10"/>
    </location>
</feature>
<keyword evidence="12" id="KW-1185">Reference proteome</keyword>
<accession>A0A2P5CTK5</accession>
<evidence type="ECO:0000256" key="9">
    <source>
        <dbReference type="SAM" id="Phobius"/>
    </source>
</evidence>
<evidence type="ECO:0000313" key="12">
    <source>
        <dbReference type="Proteomes" id="UP000237105"/>
    </source>
</evidence>
<dbReference type="InterPro" id="IPR005828">
    <property type="entry name" value="MFS_sugar_transport-like"/>
</dbReference>
<comment type="caution">
    <text evidence="11">The sequence shown here is derived from an EMBL/GenBank/DDBJ whole genome shotgun (WGS) entry which is preliminary data.</text>
</comment>
<protein>
    <submittedName>
        <fullName evidence="11">Major facilitator, sugar transporter-like</fullName>
    </submittedName>
</protein>
<dbReference type="InterPro" id="IPR036259">
    <property type="entry name" value="MFS_trans_sf"/>
</dbReference>
<sequence>MEGSTEEGKRPLLLNNSVDHGQGSSTISTGYNSCDSSSSSITSAVVLSVFVLSSGSFAFGNILGYTSPAESGIMNELGLSLAEYSTFVSIYIIGTTFGAIWSGKAADVIGRRAAMGVTNVICIMGWLVISFAKGPWWLYLGRFLLGCGTGLVSYAGPVYMSEISPQNVRGIFMSVSTLPATFGRALFFLIGPVLSWRTLALIGVVPLLLATLGLLVIPESPRWLMKIGKIEESEKALQRFRGKKTDISQEIADIKVIP</sequence>
<feature type="transmembrane region" description="Helical" evidence="9">
    <location>
        <begin position="44"/>
        <end position="64"/>
    </location>
</feature>
<feature type="transmembrane region" description="Helical" evidence="9">
    <location>
        <begin position="84"/>
        <end position="101"/>
    </location>
</feature>
<keyword evidence="5 9" id="KW-0812">Transmembrane</keyword>
<feature type="region of interest" description="Disordered" evidence="8">
    <location>
        <begin position="1"/>
        <end position="21"/>
    </location>
</feature>
<dbReference type="InterPro" id="IPR020846">
    <property type="entry name" value="MFS_dom"/>
</dbReference>
<dbReference type="Gene3D" id="1.20.1250.20">
    <property type="entry name" value="MFS general substrate transporter like domains"/>
    <property type="match status" value="1"/>
</dbReference>
<dbReference type="InterPro" id="IPR050549">
    <property type="entry name" value="MFS_Trehalose_Transporter"/>
</dbReference>
<keyword evidence="3" id="KW-0813">Transport</keyword>
<evidence type="ECO:0000256" key="1">
    <source>
        <dbReference type="ARBA" id="ARBA00004141"/>
    </source>
</evidence>
<comment type="similarity">
    <text evidence="2">Belongs to the major facilitator superfamily. Sugar transporter (TC 2.A.1.1) family.</text>
</comment>
<dbReference type="PROSITE" id="PS50850">
    <property type="entry name" value="MFS"/>
    <property type="match status" value="1"/>
</dbReference>
<dbReference type="PROSITE" id="PS00216">
    <property type="entry name" value="SUGAR_TRANSPORT_1"/>
    <property type="match status" value="1"/>
</dbReference>
<proteinExistence type="inferred from homology"/>
<evidence type="ECO:0000313" key="11">
    <source>
        <dbReference type="EMBL" id="PON64388.1"/>
    </source>
</evidence>
<evidence type="ECO:0000256" key="4">
    <source>
        <dbReference type="ARBA" id="ARBA00022597"/>
    </source>
</evidence>
<comment type="subcellular location">
    <subcellularLocation>
        <location evidence="1">Membrane</location>
        <topology evidence="1">Multi-pass membrane protein</topology>
    </subcellularLocation>
</comment>
<reference evidence="12" key="1">
    <citation type="submission" date="2016-06" db="EMBL/GenBank/DDBJ databases">
        <title>Parallel loss of symbiosis genes in relatives of nitrogen-fixing non-legume Parasponia.</title>
        <authorList>
            <person name="Van Velzen R."/>
            <person name="Holmer R."/>
            <person name="Bu F."/>
            <person name="Rutten L."/>
            <person name="Van Zeijl A."/>
            <person name="Liu W."/>
            <person name="Santuari L."/>
            <person name="Cao Q."/>
            <person name="Sharma T."/>
            <person name="Shen D."/>
            <person name="Roswanjaya Y."/>
            <person name="Wardhani T."/>
            <person name="Kalhor M.S."/>
            <person name="Jansen J."/>
            <person name="Van den Hoogen J."/>
            <person name="Gungor B."/>
            <person name="Hartog M."/>
            <person name="Hontelez J."/>
            <person name="Verver J."/>
            <person name="Yang W.-C."/>
            <person name="Schijlen E."/>
            <person name="Repin R."/>
            <person name="Schilthuizen M."/>
            <person name="Schranz E."/>
            <person name="Heidstra R."/>
            <person name="Miyata K."/>
            <person name="Fedorova E."/>
            <person name="Kohlen W."/>
            <person name="Bisseling T."/>
            <person name="Smit S."/>
            <person name="Geurts R."/>
        </authorList>
    </citation>
    <scope>NUCLEOTIDE SEQUENCE [LARGE SCALE GENOMIC DNA]</scope>
    <source>
        <strain evidence="12">cv. WU1-14</strain>
    </source>
</reference>
<dbReference type="SUPFAM" id="SSF103473">
    <property type="entry name" value="MFS general substrate transporter"/>
    <property type="match status" value="1"/>
</dbReference>
<feature type="transmembrane region" description="Helical" evidence="9">
    <location>
        <begin position="196"/>
        <end position="217"/>
    </location>
</feature>
<keyword evidence="6 9" id="KW-1133">Transmembrane helix</keyword>
<gene>
    <name evidence="11" type="ORF">PanWU01x14_124570</name>
</gene>
<keyword evidence="4 11" id="KW-0762">Sugar transport</keyword>
<dbReference type="EMBL" id="JXTB01000096">
    <property type="protein sequence ID" value="PON64388.1"/>
    <property type="molecule type" value="Genomic_DNA"/>
</dbReference>